<proteinExistence type="predicted"/>
<dbReference type="Proteomes" id="UP001190700">
    <property type="component" value="Unassembled WGS sequence"/>
</dbReference>
<gene>
    <name evidence="1" type="ORF">CYMTET_19730</name>
</gene>
<reference evidence="1 2" key="1">
    <citation type="journal article" date="2015" name="Genome Biol. Evol.">
        <title>Comparative Genomics of a Bacterivorous Green Alga Reveals Evolutionary Causalities and Consequences of Phago-Mixotrophic Mode of Nutrition.</title>
        <authorList>
            <person name="Burns J.A."/>
            <person name="Paasch A."/>
            <person name="Narechania A."/>
            <person name="Kim E."/>
        </authorList>
    </citation>
    <scope>NUCLEOTIDE SEQUENCE [LARGE SCALE GENOMIC DNA]</scope>
    <source>
        <strain evidence="1 2">PLY_AMNH</strain>
    </source>
</reference>
<dbReference type="EMBL" id="LGRX02009253">
    <property type="protein sequence ID" value="KAK3271948.1"/>
    <property type="molecule type" value="Genomic_DNA"/>
</dbReference>
<evidence type="ECO:0000313" key="1">
    <source>
        <dbReference type="EMBL" id="KAK3271948.1"/>
    </source>
</evidence>
<dbReference type="AlphaFoldDB" id="A0AAE0G5J7"/>
<evidence type="ECO:0000313" key="2">
    <source>
        <dbReference type="Proteomes" id="UP001190700"/>
    </source>
</evidence>
<name>A0AAE0G5J7_9CHLO</name>
<comment type="caution">
    <text evidence="1">The sequence shown here is derived from an EMBL/GenBank/DDBJ whole genome shotgun (WGS) entry which is preliminary data.</text>
</comment>
<keyword evidence="2" id="KW-1185">Reference proteome</keyword>
<accession>A0AAE0G5J7</accession>
<protein>
    <submittedName>
        <fullName evidence="1">Uncharacterized protein</fullName>
    </submittedName>
</protein>
<organism evidence="1 2">
    <name type="scientific">Cymbomonas tetramitiformis</name>
    <dbReference type="NCBI Taxonomy" id="36881"/>
    <lineage>
        <taxon>Eukaryota</taxon>
        <taxon>Viridiplantae</taxon>
        <taxon>Chlorophyta</taxon>
        <taxon>Pyramimonadophyceae</taxon>
        <taxon>Pyramimonadales</taxon>
        <taxon>Pyramimonadaceae</taxon>
        <taxon>Cymbomonas</taxon>
    </lineage>
</organism>
<sequence>MNISSACFCVAPVKHKVKARQPVKTRGNKLKKRQEASPKLEHAKLNVLELASKARAVRASYTSSEFSELIDAIKNLNFHSTSNEARQDFRYGETMWELVYSSSQGHTRHRIGPFDTYVAQHFEQREDGTDIAVNTSRIGPLIAALDMHYTTNEEDASRFDVTLAEASVSLFGMQYSAPTKAGHTGHWEEIYADQDLRVTLGNDGNIFILRRVKMDSLKACRMPLTL</sequence>